<protein>
    <submittedName>
        <fullName evidence="8">Formin domain-containing protein</fullName>
    </submittedName>
</protein>
<feature type="region of interest" description="Disordered" evidence="4">
    <location>
        <begin position="1775"/>
        <end position="1813"/>
    </location>
</feature>
<dbReference type="KEGG" id="dfa:DFA_03037"/>
<feature type="compositionally biased region" description="Low complexity" evidence="4">
    <location>
        <begin position="721"/>
        <end position="740"/>
    </location>
</feature>
<keyword evidence="9" id="KW-1185">Reference proteome</keyword>
<feature type="compositionally biased region" description="Low complexity" evidence="4">
    <location>
        <begin position="1993"/>
        <end position="2013"/>
    </location>
</feature>
<feature type="compositionally biased region" description="Basic and acidic residues" evidence="4">
    <location>
        <begin position="1362"/>
        <end position="1372"/>
    </location>
</feature>
<dbReference type="GO" id="GO:0007015">
    <property type="term" value="P:actin filament organization"/>
    <property type="evidence" value="ECO:0007669"/>
    <property type="project" value="UniProtKB-ARBA"/>
</dbReference>
<name>F4PGF9_CACFS</name>
<feature type="compositionally biased region" description="Low complexity" evidence="4">
    <location>
        <begin position="1912"/>
        <end position="1952"/>
    </location>
</feature>
<feature type="domain" description="FHA" evidence="5">
    <location>
        <begin position="152"/>
        <end position="181"/>
    </location>
</feature>
<dbReference type="Gene3D" id="1.20.58.2220">
    <property type="entry name" value="Formin, FH2 domain"/>
    <property type="match status" value="1"/>
</dbReference>
<feature type="domain" description="GBD/FH3" evidence="6">
    <location>
        <begin position="323"/>
        <end position="747"/>
    </location>
</feature>
<feature type="region of interest" description="Disordered" evidence="4">
    <location>
        <begin position="1867"/>
        <end position="1963"/>
    </location>
</feature>
<dbReference type="InterPro" id="IPR042201">
    <property type="entry name" value="FH2_Formin_sf"/>
</dbReference>
<accession>F4PGF9</accession>
<dbReference type="PROSITE" id="PS51232">
    <property type="entry name" value="GBD_FH3"/>
    <property type="match status" value="1"/>
</dbReference>
<dbReference type="InterPro" id="IPR000253">
    <property type="entry name" value="FHA_dom"/>
</dbReference>
<organism evidence="8 9">
    <name type="scientific">Cavenderia fasciculata</name>
    <name type="common">Slime mold</name>
    <name type="synonym">Dictyostelium fasciculatum</name>
    <dbReference type="NCBI Taxonomy" id="261658"/>
    <lineage>
        <taxon>Eukaryota</taxon>
        <taxon>Amoebozoa</taxon>
        <taxon>Evosea</taxon>
        <taxon>Eumycetozoa</taxon>
        <taxon>Dictyostelia</taxon>
        <taxon>Acytosteliales</taxon>
        <taxon>Cavenderiaceae</taxon>
        <taxon>Cavenderia</taxon>
    </lineage>
</organism>
<dbReference type="PROSITE" id="PS50006">
    <property type="entry name" value="FHA_DOMAIN"/>
    <property type="match status" value="1"/>
</dbReference>
<dbReference type="PROSITE" id="PS51444">
    <property type="entry name" value="FH2"/>
    <property type="match status" value="1"/>
</dbReference>
<feature type="region of interest" description="Disordered" evidence="4">
    <location>
        <begin position="370"/>
        <end position="396"/>
    </location>
</feature>
<feature type="region of interest" description="Disordered" evidence="4">
    <location>
        <begin position="793"/>
        <end position="906"/>
    </location>
</feature>
<feature type="compositionally biased region" description="Basic and acidic residues" evidence="4">
    <location>
        <begin position="1283"/>
        <end position="1292"/>
    </location>
</feature>
<dbReference type="PANTHER" id="PTHR45725">
    <property type="entry name" value="FORMIN HOMOLOGY 2 FAMILY MEMBER"/>
    <property type="match status" value="1"/>
</dbReference>
<evidence type="ECO:0000256" key="2">
    <source>
        <dbReference type="ARBA" id="ARBA00023054"/>
    </source>
</evidence>
<feature type="region of interest" description="Disordered" evidence="4">
    <location>
        <begin position="721"/>
        <end position="749"/>
    </location>
</feature>
<feature type="compositionally biased region" description="Pro residues" evidence="4">
    <location>
        <begin position="431"/>
        <end position="441"/>
    </location>
</feature>
<feature type="compositionally biased region" description="Polar residues" evidence="4">
    <location>
        <begin position="796"/>
        <end position="808"/>
    </location>
</feature>
<feature type="region of interest" description="Disordered" evidence="4">
    <location>
        <begin position="1991"/>
        <end position="2021"/>
    </location>
</feature>
<dbReference type="InterPro" id="IPR008984">
    <property type="entry name" value="SMAD_FHA_dom_sf"/>
</dbReference>
<keyword evidence="2" id="KW-0175">Coiled coil</keyword>
<dbReference type="SUPFAM" id="SSF49879">
    <property type="entry name" value="SMAD/FHA domain"/>
    <property type="match status" value="1"/>
</dbReference>
<reference evidence="9" key="1">
    <citation type="journal article" date="2011" name="Genome Res.">
        <title>Phylogeny-wide analysis of social amoeba genomes highlights ancient origins for complex intercellular communication.</title>
        <authorList>
            <person name="Heidel A.J."/>
            <person name="Lawal H.M."/>
            <person name="Felder M."/>
            <person name="Schilde C."/>
            <person name="Helps N.R."/>
            <person name="Tunggal B."/>
            <person name="Rivero F."/>
            <person name="John U."/>
            <person name="Schleicher M."/>
            <person name="Eichinger L."/>
            <person name="Platzer M."/>
            <person name="Noegel A.A."/>
            <person name="Schaap P."/>
            <person name="Gloeckner G."/>
        </authorList>
    </citation>
    <scope>NUCLEOTIDE SEQUENCE [LARGE SCALE GENOMIC DNA]</scope>
    <source>
        <strain evidence="9">SH3</strain>
    </source>
</reference>
<dbReference type="RefSeq" id="XP_004362644.1">
    <property type="nucleotide sequence ID" value="XM_004362587.1"/>
</dbReference>
<feature type="compositionally biased region" description="Basic and acidic residues" evidence="4">
    <location>
        <begin position="82"/>
        <end position="104"/>
    </location>
</feature>
<dbReference type="InterPro" id="IPR015425">
    <property type="entry name" value="FH2_Formin"/>
</dbReference>
<dbReference type="Proteomes" id="UP000007797">
    <property type="component" value="Unassembled WGS sequence"/>
</dbReference>
<evidence type="ECO:0000259" key="7">
    <source>
        <dbReference type="PROSITE" id="PS51444"/>
    </source>
</evidence>
<feature type="region of interest" description="Disordered" evidence="4">
    <location>
        <begin position="194"/>
        <end position="262"/>
    </location>
</feature>
<feature type="region of interest" description="Disordered" evidence="4">
    <location>
        <begin position="1283"/>
        <end position="1516"/>
    </location>
</feature>
<feature type="compositionally biased region" description="Pro residues" evidence="4">
    <location>
        <begin position="867"/>
        <end position="887"/>
    </location>
</feature>
<dbReference type="InterPro" id="IPR011989">
    <property type="entry name" value="ARM-like"/>
</dbReference>
<sequence length="2130" mass="233811">MIADEKEPNKSDDLNNNSNSNNTPTTTGSSSSSSSSSIPGSLSGIIARLNGSSDGGSKGNTPRGLLRSRRTVSQGGDPSSVGKEEREREKKEEREREKKEDKLNHLNTILNNSNISTTNSKIHHPPIKLSFPWGILESPCHGEKIELNQLVTNFGRGSGEEIDIKFLNEMLVSSKHCSITLRKRTFNFGHPPSAISSPASSSTISATSSPASSTASNLSSPMSSISSISTLKTSTESSTSSSTSSPQPFNQPPNNNNNNVNNTLQQQPIELLIPYIVDYSTNGVYLGDKRIERKQRIVLEDGQLVSLISASSPVKSFVFHNLLPSLTAEQRSEIGSHLQPDLGLSDREDIYDEDDPDLLDAMLSTNSSPVFKQSILPPAGSTNNTGKSSGGSQQKKPEQYIQLVKMQPSLKTLQMLNDDIRRICSHVTPIQSPPPPVPAPASPTGSTSSATSSASSTSTVVINQNDWLDKFIQLGGANALLDIVSLNNKGIRFSDSDLSIDRECIKILHLLIKYSMISTIKSILGDDSFKDLLLILINPSHSSLFKSTIISLCTKFCNYSESAHKYLLQGIEKIQILKRDRQRFKWLLETIIFDHSVEYKTQCLSLFNAILEGANCNPPLKTKLKSELQTMLLQKLPDILHQDMCPELEKQLNLLSLHFEVQPNINNPNNNSLSSNHSKSSSCDPVSMCMAVHKQLKAENQDSTFTSILQDIFTISFSDQQSLSASPSPSSASPASQQPQFDNNQNQVTPNRSSMLSLLVKFSKSLSLVNDPAKMNTAINALQENIENLKVGMVGGSSNKTSPTSQKVLTDGKKDPPAPAPAAPEDKPKEEEKSFDTSVAGPPAPPAPAPPPPPPPPPSAKGAAGGGPPPPPPPPGGGPPPPPPPGPGGAATAGGISKRKGDAPSVPMKQLFWPKIPLLKIPKTVWDDKEQSDFSDKVTKIEFDKVLLEQLFCAKKAVPLGSKVDDDKVEKEVEKKTSILDMRRSNNIGILLSKYKLNTIWVVDALTSMDEKKLTNEMVLVISKCIATAEEEESLKNYKGEKSTLADIDQFLLDVTKSIPKVRERISSLQFKQQFDTMIEDITIATKFVELTSQELLKCKGFRLVLYLILKIGNYLNNVGNQADGFKLSFLSTMTNTKSIDNKTTLLHHIAQIVWNRYPDYLITPETFPSLEAASRCQWKEMVAQITFLQDGIANLQKEVEMQSKAYGNDSFVTKMKSFIASRTPQIECLAIYVKQVEDIFNSSMKYFVEENQTPDEFFSLMNSFITNFNKAHKDNLRELEMKQGKSKKDSYQTKNKSVAQPNKNGPSNSDCSSEQAKEKDNYKEKDGGDDNQDTKKNGFLSFFSKKKNNHNKDNNNTMGLDTKDKEKDQSDITKQQMATEFPRGDGNKKYDNSSSPNFTKKEFGTKQQPFGDNNNNNNKTDNNRLVALKNNNNRIGNNNNNNNSNGNNGKLRSPGNRNNNNNNNNNNLPTKSSLRSANLNNLLKSDNKKLGDNNFKNTLRTSSNALKNSTTLKSPTKDLKSKFENINKAAMNNNNSNKNGNKNGSNRHHQLKKTTIPTITTQKNSNGNVVGKPNININSTKVNNMNNNKLVQLKPNGTNLNKINHNIIANKINNNPKINGNVGANKSNGSVGTANKMGGNLKPLATSTTTTTTNAKTYLKPKISSSSKSMLSQSRSQSNGSMSRFYTNNMKPNHLKSTVFSPIDNNPFIQGERKAYNARPKTALDEIKQKLFENGSKQQYNGSKRMGTFNRKPFIKKYLASPSLRTINNNRLLSNKQPIRHVTPKNQSNNNTSTTTSAKPKDINSVTKKVDQVKPIIDEKEKEPSSVVENSTTIKQPEPVNVEMKVEAAVPVPVPVPVPVVEATQDTKSIAEDSPSFGVTLKPTPTLPEKKEPLSSSSSPTSSIPHLVAVSTPSSSYHSPSSSSTLTTATSTPRNSTSTPPTITQSISATPVKISPPVQKTPNIFREMIKDEMSVKKNSEMMMMMEKKISPDIKPSSSSPPVVSEEASGSASYKKHKKSKSTLHKLFDNIKSKTMKFGQSDKNKQQSPKLHQHMEEYLKQQPFNHNAQGADEIHLPISPSISNNHCSSGNGNDIGVLEKKPIAPSDLGLSLSDIPLKILMPSLQVGRHR</sequence>
<proteinExistence type="inferred from homology"/>
<dbReference type="SUPFAM" id="SSF48371">
    <property type="entry name" value="ARM repeat"/>
    <property type="match status" value="1"/>
</dbReference>
<evidence type="ECO:0000256" key="3">
    <source>
        <dbReference type="ARBA" id="ARBA00023203"/>
    </source>
</evidence>
<dbReference type="SMART" id="SM00498">
    <property type="entry name" value="FH2"/>
    <property type="match status" value="1"/>
</dbReference>
<feature type="region of interest" description="Disordered" evidence="4">
    <location>
        <begin position="1663"/>
        <end position="1688"/>
    </location>
</feature>
<feature type="compositionally biased region" description="Basic and acidic residues" evidence="4">
    <location>
        <begin position="1316"/>
        <end position="1337"/>
    </location>
</feature>
<feature type="compositionally biased region" description="Low complexity" evidence="4">
    <location>
        <begin position="1457"/>
        <end position="1485"/>
    </location>
</feature>
<feature type="compositionally biased region" description="Pro residues" evidence="4">
    <location>
        <begin position="842"/>
        <end position="859"/>
    </location>
</feature>
<feature type="compositionally biased region" description="Polar residues" evidence="4">
    <location>
        <begin position="1496"/>
        <end position="1515"/>
    </location>
</feature>
<dbReference type="Gene3D" id="2.60.200.20">
    <property type="match status" value="1"/>
</dbReference>
<feature type="region of interest" description="Disordered" evidence="4">
    <location>
        <begin position="426"/>
        <end position="455"/>
    </location>
</feature>
<dbReference type="GO" id="GO:0003779">
    <property type="term" value="F:actin binding"/>
    <property type="evidence" value="ECO:0007669"/>
    <property type="project" value="UniProtKB-KW"/>
</dbReference>
<dbReference type="EMBL" id="GL883006">
    <property type="protein sequence ID" value="EGG24793.1"/>
    <property type="molecule type" value="Genomic_DNA"/>
</dbReference>
<evidence type="ECO:0000256" key="1">
    <source>
        <dbReference type="ARBA" id="ARBA00008214"/>
    </source>
</evidence>
<dbReference type="InterPro" id="IPR051425">
    <property type="entry name" value="Formin_Homology"/>
</dbReference>
<feature type="compositionally biased region" description="Low complexity" evidence="4">
    <location>
        <begin position="442"/>
        <end position="455"/>
    </location>
</feature>
<dbReference type="Gene3D" id="1.25.10.10">
    <property type="entry name" value="Leucine-rich Repeat Variant"/>
    <property type="match status" value="1"/>
</dbReference>
<dbReference type="GeneID" id="14877250"/>
<dbReference type="InterPro" id="IPR016024">
    <property type="entry name" value="ARM-type_fold"/>
</dbReference>
<evidence type="ECO:0000256" key="4">
    <source>
        <dbReference type="SAM" id="MobiDB-lite"/>
    </source>
</evidence>
<evidence type="ECO:0000259" key="6">
    <source>
        <dbReference type="PROSITE" id="PS51232"/>
    </source>
</evidence>
<feature type="compositionally biased region" description="Low complexity" evidence="4">
    <location>
        <begin position="380"/>
        <end position="394"/>
    </location>
</feature>
<feature type="compositionally biased region" description="Low complexity" evidence="4">
    <location>
        <begin position="1895"/>
        <end position="1904"/>
    </location>
</feature>
<evidence type="ECO:0000259" key="5">
    <source>
        <dbReference type="PROSITE" id="PS50006"/>
    </source>
</evidence>
<evidence type="ECO:0000313" key="8">
    <source>
        <dbReference type="EMBL" id="EGG24793.1"/>
    </source>
</evidence>
<feature type="region of interest" description="Disordered" evidence="4">
    <location>
        <begin position="1"/>
        <end position="106"/>
    </location>
</feature>
<gene>
    <name evidence="8" type="primary">forJ</name>
    <name evidence="8" type="ORF">DFA_03037</name>
</gene>
<dbReference type="SUPFAM" id="SSF101447">
    <property type="entry name" value="Formin homology 2 domain (FH2 domain)"/>
    <property type="match status" value="1"/>
</dbReference>
<feature type="compositionally biased region" description="Basic and acidic residues" evidence="4">
    <location>
        <begin position="1"/>
        <end position="13"/>
    </location>
</feature>
<feature type="compositionally biased region" description="Basic and acidic residues" evidence="4">
    <location>
        <begin position="824"/>
        <end position="835"/>
    </location>
</feature>
<comment type="similarity">
    <text evidence="1">Belongs to the formin homology family. Diaphanous subfamily.</text>
</comment>
<feature type="compositionally biased region" description="Low complexity" evidence="4">
    <location>
        <begin position="1665"/>
        <end position="1685"/>
    </location>
</feature>
<feature type="domain" description="FH2" evidence="7">
    <location>
        <begin position="898"/>
        <end position="1295"/>
    </location>
</feature>
<dbReference type="OrthoDB" id="1668162at2759"/>
<feature type="compositionally biased region" description="Basic and acidic residues" evidence="4">
    <location>
        <begin position="1383"/>
        <end position="1392"/>
    </location>
</feature>
<feature type="compositionally biased region" description="Polar residues" evidence="4">
    <location>
        <begin position="1293"/>
        <end position="1315"/>
    </location>
</feature>
<feature type="compositionally biased region" description="Low complexity" evidence="4">
    <location>
        <begin position="1413"/>
        <end position="1450"/>
    </location>
</feature>
<dbReference type="STRING" id="1054147.F4PGF9"/>
<dbReference type="SMART" id="SM01139">
    <property type="entry name" value="Drf_FH3"/>
    <property type="match status" value="1"/>
</dbReference>
<evidence type="ECO:0000313" key="9">
    <source>
        <dbReference type="Proteomes" id="UP000007797"/>
    </source>
</evidence>
<dbReference type="PANTHER" id="PTHR45725:SF1">
    <property type="entry name" value="DISHEVELLED ASSOCIATED ACTIVATOR OF MORPHOGENESIS, ISOFORM D"/>
    <property type="match status" value="1"/>
</dbReference>
<dbReference type="InterPro" id="IPR010472">
    <property type="entry name" value="FH3_dom"/>
</dbReference>
<feature type="compositionally biased region" description="Low complexity" evidence="4">
    <location>
        <begin position="14"/>
        <end position="45"/>
    </location>
</feature>
<feature type="compositionally biased region" description="Low complexity" evidence="4">
    <location>
        <begin position="1789"/>
        <end position="1798"/>
    </location>
</feature>
<keyword evidence="3" id="KW-0009">Actin-binding</keyword>
<dbReference type="Pfam" id="PF02181">
    <property type="entry name" value="FH2"/>
    <property type="match status" value="1"/>
</dbReference>
<dbReference type="InterPro" id="IPR014768">
    <property type="entry name" value="GBD/FH3_dom"/>
</dbReference>